<name>A0A1A9F241_9GAMM</name>
<dbReference type="PANTHER" id="PTHR48077:SF3">
    <property type="entry name" value="TRYPTOPHAN SYNTHASE"/>
    <property type="match status" value="1"/>
</dbReference>
<dbReference type="InterPro" id="IPR036052">
    <property type="entry name" value="TrpB-like_PALP_sf"/>
</dbReference>
<dbReference type="GO" id="GO:0004834">
    <property type="term" value="F:tryptophan synthase activity"/>
    <property type="evidence" value="ECO:0007669"/>
    <property type="project" value="UniProtKB-UniRule"/>
</dbReference>
<evidence type="ECO:0000256" key="12">
    <source>
        <dbReference type="HAMAP-Rule" id="MF_00133"/>
    </source>
</evidence>
<comment type="subunit">
    <text evidence="5 12">Tetramer of two alpha and two beta chains.</text>
</comment>
<evidence type="ECO:0000256" key="3">
    <source>
        <dbReference type="ARBA" id="ARBA00004733"/>
    </source>
</evidence>
<proteinExistence type="inferred from homology"/>
<keyword evidence="6 12" id="KW-0028">Amino-acid biosynthesis</keyword>
<dbReference type="PANTHER" id="PTHR48077">
    <property type="entry name" value="TRYPTOPHAN SYNTHASE-RELATED"/>
    <property type="match status" value="1"/>
</dbReference>
<feature type="modified residue" description="N6-(pyridoxal phosphate)lysine" evidence="12">
    <location>
        <position position="87"/>
    </location>
</feature>
<comment type="similarity">
    <text evidence="4 12">Belongs to the TrpB family.</text>
</comment>
<comment type="function">
    <text evidence="2 12">The beta subunit is responsible for the synthesis of L-tryptophan from indole and L-serine.</text>
</comment>
<dbReference type="EMBL" id="CP015839">
    <property type="protein sequence ID" value="ANG63829.1"/>
    <property type="molecule type" value="Genomic_DNA"/>
</dbReference>
<evidence type="ECO:0000256" key="11">
    <source>
        <dbReference type="ARBA" id="ARBA00049047"/>
    </source>
</evidence>
<dbReference type="InterPro" id="IPR006654">
    <property type="entry name" value="Trp_synth_beta"/>
</dbReference>
<reference evidence="14 15" key="2">
    <citation type="journal article" date="2018" name="Int. J. Syst. Evol. Microbiol.">
        <title>Marinobacterium aestuarii sp. nov., a benzene-degrading marine bacterium isolated from estuary sediment.</title>
        <authorList>
            <person name="Bae S.S."/>
            <person name="Jung J."/>
            <person name="Chung D."/>
            <person name="Baek K."/>
        </authorList>
    </citation>
    <scope>NUCLEOTIDE SEQUENCE [LARGE SCALE GENOMIC DNA]</scope>
    <source>
        <strain evidence="14 15">ST58-10</strain>
    </source>
</reference>
<dbReference type="SUPFAM" id="SSF53686">
    <property type="entry name" value="Tryptophan synthase beta subunit-like PLP-dependent enzymes"/>
    <property type="match status" value="1"/>
</dbReference>
<dbReference type="PROSITE" id="PS00168">
    <property type="entry name" value="TRP_SYNTHASE_BETA"/>
    <property type="match status" value="1"/>
</dbReference>
<dbReference type="UniPathway" id="UPA00035">
    <property type="reaction ID" value="UER00044"/>
</dbReference>
<sequence>MQSDKGFFGRFGGSYIPEILHASQQALLDAWNQARVDVDFLADVDRELQQYSGRPTPLTPCPNLTRELGGAQVFLKREDLNHSGAHKMNNVIGQGLLVKRMGKKRIIAETGAGQHGVASALIAARLGLECTIYMGARDIERQYPNVFWMKQLGATVVPVTSGGQTLRDALDEALRDWSADPSGSHYLLGTACGCAPYPEMVAEFQSVIGREVRAQSLQQFGALPDAIYACVGGGSNAAGIMLPFINDQSVELVGVEAGGRGPAPGDHSIRLSDDLGSPGIAQGFATMFLQDDQGQLMETHSIAAGLDYVGVSPILAHLNDTGRVRMTAANDDEVMHAFLALLRLEGIIPALESSHAVAGALRDIPAMSPDKKVVINISGRGDKDIFNVASAVKDAEFGPFLQRYLARELQA</sequence>
<reference evidence="15" key="1">
    <citation type="submission" date="2016-05" db="EMBL/GenBank/DDBJ databases">
        <authorList>
            <person name="Baek K."/>
            <person name="Yang S.-J."/>
        </authorList>
    </citation>
    <scope>NUCLEOTIDE SEQUENCE [LARGE SCALE GENOMIC DNA]</scope>
    <source>
        <strain evidence="15">ST58-10</strain>
    </source>
</reference>
<evidence type="ECO:0000256" key="2">
    <source>
        <dbReference type="ARBA" id="ARBA00002786"/>
    </source>
</evidence>
<dbReference type="AlphaFoldDB" id="A0A1A9F241"/>
<evidence type="ECO:0000256" key="10">
    <source>
        <dbReference type="ARBA" id="ARBA00023239"/>
    </source>
</evidence>
<dbReference type="InterPro" id="IPR006653">
    <property type="entry name" value="Trp_synth_b_CS"/>
</dbReference>
<accession>A0A1A9F241</accession>
<dbReference type="InterPro" id="IPR001926">
    <property type="entry name" value="TrpB-like_PALP"/>
</dbReference>
<evidence type="ECO:0000313" key="14">
    <source>
        <dbReference type="EMBL" id="ANG63829.1"/>
    </source>
</evidence>
<dbReference type="Pfam" id="PF00291">
    <property type="entry name" value="PALP"/>
    <property type="match status" value="1"/>
</dbReference>
<evidence type="ECO:0000256" key="5">
    <source>
        <dbReference type="ARBA" id="ARBA00011270"/>
    </source>
</evidence>
<evidence type="ECO:0000256" key="1">
    <source>
        <dbReference type="ARBA" id="ARBA00001933"/>
    </source>
</evidence>
<evidence type="ECO:0000256" key="6">
    <source>
        <dbReference type="ARBA" id="ARBA00022605"/>
    </source>
</evidence>
<organism evidence="14 15">
    <name type="scientific">Marinobacterium aestuarii</name>
    <dbReference type="NCBI Taxonomy" id="1821621"/>
    <lineage>
        <taxon>Bacteria</taxon>
        <taxon>Pseudomonadati</taxon>
        <taxon>Pseudomonadota</taxon>
        <taxon>Gammaproteobacteria</taxon>
        <taxon>Oceanospirillales</taxon>
        <taxon>Oceanospirillaceae</taxon>
        <taxon>Marinobacterium</taxon>
    </lineage>
</organism>
<feature type="domain" description="Tryptophan synthase beta chain-like PALP" evidence="13">
    <location>
        <begin position="53"/>
        <end position="379"/>
    </location>
</feature>
<evidence type="ECO:0000256" key="4">
    <source>
        <dbReference type="ARBA" id="ARBA00009982"/>
    </source>
</evidence>
<dbReference type="PIRSF" id="PIRSF001413">
    <property type="entry name" value="Trp_syn_beta"/>
    <property type="match status" value="1"/>
</dbReference>
<evidence type="ECO:0000259" key="13">
    <source>
        <dbReference type="Pfam" id="PF00291"/>
    </source>
</evidence>
<comment type="pathway">
    <text evidence="3 12">Amino-acid biosynthesis; L-tryptophan biosynthesis; L-tryptophan from chorismate: step 5/5.</text>
</comment>
<keyword evidence="10 12" id="KW-0456">Lyase</keyword>
<keyword evidence="7 12" id="KW-0822">Tryptophan biosynthesis</keyword>
<gene>
    <name evidence="12" type="primary">trpB</name>
    <name evidence="14" type="ORF">A8C75_16000</name>
</gene>
<protein>
    <recommendedName>
        <fullName evidence="12">Tryptophan synthase beta chain</fullName>
        <ecNumber evidence="12">4.2.1.20</ecNumber>
    </recommendedName>
</protein>
<comment type="catalytic activity">
    <reaction evidence="11 12">
        <text>(1S,2R)-1-C-(indol-3-yl)glycerol 3-phosphate + L-serine = D-glyceraldehyde 3-phosphate + L-tryptophan + H2O</text>
        <dbReference type="Rhea" id="RHEA:10532"/>
        <dbReference type="ChEBI" id="CHEBI:15377"/>
        <dbReference type="ChEBI" id="CHEBI:33384"/>
        <dbReference type="ChEBI" id="CHEBI:57912"/>
        <dbReference type="ChEBI" id="CHEBI:58866"/>
        <dbReference type="ChEBI" id="CHEBI:59776"/>
        <dbReference type="EC" id="4.2.1.20"/>
    </reaction>
</comment>
<dbReference type="EC" id="4.2.1.20" evidence="12"/>
<dbReference type="Proteomes" id="UP000078070">
    <property type="component" value="Chromosome"/>
</dbReference>
<keyword evidence="15" id="KW-1185">Reference proteome</keyword>
<dbReference type="FunFam" id="3.40.50.1100:FF:000004">
    <property type="entry name" value="Tryptophan synthase beta chain"/>
    <property type="match status" value="1"/>
</dbReference>
<keyword evidence="8 12" id="KW-0663">Pyridoxal phosphate</keyword>
<dbReference type="STRING" id="1821621.A8C75_16000"/>
<dbReference type="NCBIfam" id="TIGR00263">
    <property type="entry name" value="trpB"/>
    <property type="match status" value="1"/>
</dbReference>
<dbReference type="HAMAP" id="MF_00133">
    <property type="entry name" value="Trp_synth_beta"/>
    <property type="match status" value="1"/>
</dbReference>
<dbReference type="GO" id="GO:0005737">
    <property type="term" value="C:cytoplasm"/>
    <property type="evidence" value="ECO:0007669"/>
    <property type="project" value="TreeGrafter"/>
</dbReference>
<dbReference type="RefSeq" id="WP_067384644.1">
    <property type="nucleotide sequence ID" value="NZ_CP015839.1"/>
</dbReference>
<dbReference type="InterPro" id="IPR023026">
    <property type="entry name" value="Trp_synth_beta/beta-like"/>
</dbReference>
<evidence type="ECO:0000256" key="8">
    <source>
        <dbReference type="ARBA" id="ARBA00022898"/>
    </source>
</evidence>
<comment type="cofactor">
    <cofactor evidence="1 12">
        <name>pyridoxal 5'-phosphate</name>
        <dbReference type="ChEBI" id="CHEBI:597326"/>
    </cofactor>
</comment>
<evidence type="ECO:0000256" key="7">
    <source>
        <dbReference type="ARBA" id="ARBA00022822"/>
    </source>
</evidence>
<dbReference type="CDD" id="cd06446">
    <property type="entry name" value="Trp-synth_B"/>
    <property type="match status" value="1"/>
</dbReference>
<dbReference type="OrthoDB" id="9766131at2"/>
<keyword evidence="9 12" id="KW-0057">Aromatic amino acid biosynthesis</keyword>
<evidence type="ECO:0000313" key="15">
    <source>
        <dbReference type="Proteomes" id="UP000078070"/>
    </source>
</evidence>
<evidence type="ECO:0000256" key="9">
    <source>
        <dbReference type="ARBA" id="ARBA00023141"/>
    </source>
</evidence>
<dbReference type="Gene3D" id="3.40.50.1100">
    <property type="match status" value="2"/>
</dbReference>
<dbReference type="KEGG" id="mars:A8C75_16000"/>